<reference evidence="3" key="1">
    <citation type="journal article" date="2019" name="Int. J. Syst. Evol. Microbiol.">
        <title>Halobacteriovorax valvorus sp. nov., a novel prokaryotic predator isolated from coastal seawater of China.</title>
        <authorList>
            <person name="Chen M.-X."/>
        </authorList>
    </citation>
    <scope>NUCLEOTIDE SEQUENCE [LARGE SCALE GENOMIC DNA]</scope>
    <source>
        <strain evidence="3">BL9</strain>
    </source>
</reference>
<evidence type="ECO:0000256" key="1">
    <source>
        <dbReference type="SAM" id="SignalP"/>
    </source>
</evidence>
<protein>
    <submittedName>
        <fullName evidence="2">Uncharacterized protein</fullName>
    </submittedName>
</protein>
<name>A0ABY0IIZ4_9BACT</name>
<organism evidence="2 3">
    <name type="scientific">Halobacteriovorax vibrionivorans</name>
    <dbReference type="NCBI Taxonomy" id="2152716"/>
    <lineage>
        <taxon>Bacteria</taxon>
        <taxon>Pseudomonadati</taxon>
        <taxon>Bdellovibrionota</taxon>
        <taxon>Bacteriovoracia</taxon>
        <taxon>Bacteriovoracales</taxon>
        <taxon>Halobacteriovoraceae</taxon>
        <taxon>Halobacteriovorax</taxon>
    </lineage>
</organism>
<keyword evidence="1" id="KW-0732">Signal</keyword>
<feature type="chain" id="PRO_5045227283" evidence="1">
    <location>
        <begin position="21"/>
        <end position="367"/>
    </location>
</feature>
<evidence type="ECO:0000313" key="3">
    <source>
        <dbReference type="Proteomes" id="UP000443582"/>
    </source>
</evidence>
<accession>A0ABY0IIZ4</accession>
<keyword evidence="3" id="KW-1185">Reference proteome</keyword>
<feature type="signal peptide" evidence="1">
    <location>
        <begin position="1"/>
        <end position="20"/>
    </location>
</feature>
<comment type="caution">
    <text evidence="2">The sequence shown here is derived from an EMBL/GenBank/DDBJ whole genome shotgun (WGS) entry which is preliminary data.</text>
</comment>
<proteinExistence type="predicted"/>
<gene>
    <name evidence="2" type="ORF">DAY19_07470</name>
</gene>
<dbReference type="Proteomes" id="UP000443582">
    <property type="component" value="Unassembled WGS sequence"/>
</dbReference>
<dbReference type="InterPro" id="IPR024079">
    <property type="entry name" value="MetalloPept_cat_dom_sf"/>
</dbReference>
<dbReference type="RefSeq" id="WP_115360981.1">
    <property type="nucleotide sequence ID" value="NZ_QDKL01000002.1"/>
</dbReference>
<dbReference type="Gene3D" id="3.40.390.10">
    <property type="entry name" value="Collagenase (Catalytic Domain)"/>
    <property type="match status" value="1"/>
</dbReference>
<dbReference type="SUPFAM" id="SSF55486">
    <property type="entry name" value="Metalloproteases ('zincins'), catalytic domain"/>
    <property type="match status" value="1"/>
</dbReference>
<dbReference type="EMBL" id="QDKL01000002">
    <property type="protein sequence ID" value="RZF21519.1"/>
    <property type="molecule type" value="Genomic_DNA"/>
</dbReference>
<sequence>MFKKIFPTLMFTLLTFNSYALQEYAAPFSSVNSAKCLQEMPTLLEISKFSNNFLHRGNKEVAINGFKFRNESETSSRLFRSLTRSYVLKKLDKHEDFSHLIKAAKNCDSIRCALNELFKGQEMVYKTIYLSEKYGLNTSPYRNNDAALLNLKQMNAILKGINLIPSHFPRLWKSKRLVRHIKEDIGYGHVGMIFANASIELYTPWDRELDKDGKAYTLFHEIGHNLAYFYNLNYSSFWWDMSGWIDHPMGWRYNRDEMVSTYGQTNPGEDAAESIAAYRLNPINLKRVSPKKYAFIRDYIYLGQEYLSSSSCGHTPVKDYLNKVINKASKNCSETSCVIKNIRQSITKDNRFPLFNKAKDDFFEVFL</sequence>
<evidence type="ECO:0000313" key="2">
    <source>
        <dbReference type="EMBL" id="RZF21519.1"/>
    </source>
</evidence>